<organism evidence="2 3">
    <name type="scientific">Agrobacterium tumefaciens</name>
    <dbReference type="NCBI Taxonomy" id="358"/>
    <lineage>
        <taxon>Bacteria</taxon>
        <taxon>Pseudomonadati</taxon>
        <taxon>Pseudomonadota</taxon>
        <taxon>Alphaproteobacteria</taxon>
        <taxon>Hyphomicrobiales</taxon>
        <taxon>Rhizobiaceae</taxon>
        <taxon>Rhizobium/Agrobacterium group</taxon>
        <taxon>Agrobacterium</taxon>
        <taxon>Agrobacterium tumefaciens complex</taxon>
    </lineage>
</organism>
<reference evidence="2" key="1">
    <citation type="submission" date="2020-02" db="EMBL/GenBank/DDBJ databases">
        <title>Unexpected conservation and global transmission of agrobacterial virulence plasmids.</title>
        <authorList>
            <person name="Weisberg A.J."/>
            <person name="Davis E.W. II"/>
            <person name="Tabima J.R."/>
            <person name="Belcher M.S."/>
            <person name="Miller M."/>
            <person name="Kuo C.-H."/>
            <person name="Loper J.E."/>
            <person name="Grunwald N.J."/>
            <person name="Putnam M.L."/>
            <person name="Chang J.H."/>
        </authorList>
    </citation>
    <scope>NUCLEOTIDE SEQUENCE</scope>
    <source>
        <strain evidence="2">Q15/94</strain>
    </source>
</reference>
<dbReference type="GO" id="GO:0005524">
    <property type="term" value="F:ATP binding"/>
    <property type="evidence" value="ECO:0007669"/>
    <property type="project" value="InterPro"/>
</dbReference>
<dbReference type="EMBL" id="CP049217">
    <property type="protein sequence ID" value="QTG15731.1"/>
    <property type="molecule type" value="Genomic_DNA"/>
</dbReference>
<dbReference type="AlphaFoldDB" id="A0AAJ4N635"/>
<gene>
    <name evidence="2" type="ORF">G6M86_21035</name>
</gene>
<dbReference type="SUPFAM" id="SSF52540">
    <property type="entry name" value="P-loop containing nucleoside triphosphate hydrolases"/>
    <property type="match status" value="1"/>
</dbReference>
<sequence>MNNMTHYHYVNAPCGAGKTTSLINFYKDRIARTDSRLVIAQPTIDLMKATAERFREALGVEATLVYSPSRNEPAAPKFKAALENRDVKLILVTHATLIANPNFKKANADNTYLIIDEIPSIEEAMDVQLNTYKDILASNLDVVPSKVSSYFRLVRNQESEMFDTIRTDLNDQVVKSFEEIFDAVNNPHRDAFVSTDAWDKFVDTELKSYQLTVHLVLLPTLFFRWTNVIIMGANFLDSMLYKAWSTFDDVTFSEWEHSKDLPSIHSEETGTRATIYYCIEQIWSKSIEEKYGVLSIVSGEVAEHFSDRPFIYAVNNSTDVTTIAPLMASGIEAPVISHGINAYRHIHNAVFTPALNDTPQHLSFIAQYFGIEKGVISESKSFETAYQFVMRTSLRMPDETAPVEVVVMDERTAVFLASKLPGATVEAFGSIGEGMSLVTASEPVIRALTPAERKAKSRRIAKEVKTISDALSPSTGMITYAEYESVKSKKADNVHTVSMDDFSATMKAYSEQYLRYKADGKMLQGSGVRSGTDFKTNLILLDIDDSSMHPSHIKKALPGIASMVVNSHSNGRDGLNRYRVMIPLASYVGDEVVRYIVKHFVNKVNAYGEANDIEHTGIDKTTPLGVYYMPVQPVSKDDEYSVFITNNWNAGSMLDPIQFIEPMVTSNVNQEYEDMRMLELAKETAATKASLSSDEIDAKAAEALEKYATKQSGKGNAAFNQFAWSMAGKGIPLDMVEAYLNQNVDLFGSVRQDRINQIPNIMKTIRNKKV</sequence>
<dbReference type="Pfam" id="PF00270">
    <property type="entry name" value="DEAD"/>
    <property type="match status" value="1"/>
</dbReference>
<protein>
    <recommendedName>
        <fullName evidence="1">DEAD/DEAH-box helicase domain-containing protein</fullName>
    </recommendedName>
</protein>
<feature type="domain" description="DEAD/DEAH-box helicase" evidence="1">
    <location>
        <begin position="10"/>
        <end position="124"/>
    </location>
</feature>
<dbReference type="Gene3D" id="3.40.50.300">
    <property type="entry name" value="P-loop containing nucleotide triphosphate hydrolases"/>
    <property type="match status" value="1"/>
</dbReference>
<dbReference type="GO" id="GO:0003676">
    <property type="term" value="F:nucleic acid binding"/>
    <property type="evidence" value="ECO:0007669"/>
    <property type="project" value="InterPro"/>
</dbReference>
<evidence type="ECO:0000259" key="1">
    <source>
        <dbReference type="Pfam" id="PF00270"/>
    </source>
</evidence>
<accession>A0AAJ4N635</accession>
<dbReference type="Proteomes" id="UP000663946">
    <property type="component" value="Chromosome 2"/>
</dbReference>
<name>A0AAJ4N635_AGRTU</name>
<dbReference type="InterPro" id="IPR027417">
    <property type="entry name" value="P-loop_NTPase"/>
</dbReference>
<dbReference type="RefSeq" id="WP_333722247.1">
    <property type="nucleotide sequence ID" value="NZ_CP049217.1"/>
</dbReference>
<evidence type="ECO:0000313" key="2">
    <source>
        <dbReference type="EMBL" id="QTG15731.1"/>
    </source>
</evidence>
<proteinExistence type="predicted"/>
<dbReference type="InterPro" id="IPR011545">
    <property type="entry name" value="DEAD/DEAH_box_helicase_dom"/>
</dbReference>
<evidence type="ECO:0000313" key="3">
    <source>
        <dbReference type="Proteomes" id="UP000663946"/>
    </source>
</evidence>